<sequence length="410" mass="45729">MFHNMVHPDQEQLPVEEMSSPIEAQLLDFCDSELFPPETLQNNSEIASSSNCCYDQEHSSSYPTNFSITTDMNKYNNNITENEIRNHVITARNNNNNMSIIFDPTEDQIENDVISASIDFTSSPSFSIPHHQYNQEPLLNISSLNNNPTGGVVPIIGPSTTFEEECGISSSMPSSYIRLRNTSHACALMDPMIAPYLPTTTNMSSAVPFCAESLMLGSNDFSHHEELDFQGDNAGLFLPDNMQRVFNCSNDLVHGGGGGAISSSSTPPPLASEISSLDDPTFKVGKLSPEERKRKILRYMKKRNERNFSKKIKYACRKTLADSRPRVRGRFAKNDELLLGGDQIACTTATGTNHEYDIDEDHVTLYSNPVPDHQHKVVVKEEEDLDSSDIFAHISGVNSFKCNYPIQSWI</sequence>
<dbReference type="InterPro" id="IPR010402">
    <property type="entry name" value="CCT_domain"/>
</dbReference>
<keyword evidence="6" id="KW-1185">Reference proteome</keyword>
<reference evidence="5 6" key="1">
    <citation type="submission" date="2024-12" db="EMBL/GenBank/DDBJ databases">
        <title>The unique morphological basis and parallel evolutionary history of personate flowers in Penstemon.</title>
        <authorList>
            <person name="Depatie T.H."/>
            <person name="Wessinger C.A."/>
        </authorList>
    </citation>
    <scope>NUCLEOTIDE SEQUENCE [LARGE SCALE GENOMIC DNA]</scope>
    <source>
        <strain evidence="5">WTNN_2</strain>
        <tissue evidence="5">Leaf</tissue>
    </source>
</reference>
<name>A0ABD3SVU9_9LAMI</name>
<dbReference type="AlphaFoldDB" id="A0ABD3SVU9"/>
<dbReference type="GO" id="GO:0005634">
    <property type="term" value="C:nucleus"/>
    <property type="evidence" value="ECO:0007669"/>
    <property type="project" value="UniProtKB-SubCell"/>
</dbReference>
<dbReference type="PANTHER" id="PTHR31319">
    <property type="entry name" value="ZINC FINGER PROTEIN CONSTANS-LIKE 4"/>
    <property type="match status" value="1"/>
</dbReference>
<evidence type="ECO:0000313" key="6">
    <source>
        <dbReference type="Proteomes" id="UP001634393"/>
    </source>
</evidence>
<proteinExistence type="predicted"/>
<gene>
    <name evidence="5" type="ORF">ACJIZ3_017094</name>
</gene>
<keyword evidence="2 3" id="KW-0539">Nucleus</keyword>
<dbReference type="Pfam" id="PF06203">
    <property type="entry name" value="CCT"/>
    <property type="match status" value="1"/>
</dbReference>
<dbReference type="PANTHER" id="PTHR31319:SF110">
    <property type="entry name" value="CCT MOTIF FAMILY PROTEIN"/>
    <property type="match status" value="1"/>
</dbReference>
<comment type="subcellular location">
    <subcellularLocation>
        <location evidence="1 3">Nucleus</location>
    </subcellularLocation>
</comment>
<dbReference type="EMBL" id="JBJXBP010000005">
    <property type="protein sequence ID" value="KAL3828292.1"/>
    <property type="molecule type" value="Genomic_DNA"/>
</dbReference>
<accession>A0ABD3SVU9</accession>
<dbReference type="Proteomes" id="UP001634393">
    <property type="component" value="Unassembled WGS sequence"/>
</dbReference>
<evidence type="ECO:0000256" key="2">
    <source>
        <dbReference type="ARBA" id="ARBA00023242"/>
    </source>
</evidence>
<comment type="caution">
    <text evidence="5">The sequence shown here is derived from an EMBL/GenBank/DDBJ whole genome shotgun (WGS) entry which is preliminary data.</text>
</comment>
<dbReference type="PROSITE" id="PS51017">
    <property type="entry name" value="CCT"/>
    <property type="match status" value="1"/>
</dbReference>
<evidence type="ECO:0000259" key="4">
    <source>
        <dbReference type="PROSITE" id="PS51017"/>
    </source>
</evidence>
<organism evidence="5 6">
    <name type="scientific">Penstemon smallii</name>
    <dbReference type="NCBI Taxonomy" id="265156"/>
    <lineage>
        <taxon>Eukaryota</taxon>
        <taxon>Viridiplantae</taxon>
        <taxon>Streptophyta</taxon>
        <taxon>Embryophyta</taxon>
        <taxon>Tracheophyta</taxon>
        <taxon>Spermatophyta</taxon>
        <taxon>Magnoliopsida</taxon>
        <taxon>eudicotyledons</taxon>
        <taxon>Gunneridae</taxon>
        <taxon>Pentapetalae</taxon>
        <taxon>asterids</taxon>
        <taxon>lamiids</taxon>
        <taxon>Lamiales</taxon>
        <taxon>Plantaginaceae</taxon>
        <taxon>Cheloneae</taxon>
        <taxon>Penstemon</taxon>
    </lineage>
</organism>
<protein>
    <recommendedName>
        <fullName evidence="4">CCT domain-containing protein</fullName>
    </recommendedName>
</protein>
<evidence type="ECO:0000313" key="5">
    <source>
        <dbReference type="EMBL" id="KAL3828292.1"/>
    </source>
</evidence>
<feature type="domain" description="CCT" evidence="4">
    <location>
        <begin position="292"/>
        <end position="334"/>
    </location>
</feature>
<evidence type="ECO:0000256" key="1">
    <source>
        <dbReference type="ARBA" id="ARBA00004123"/>
    </source>
</evidence>
<dbReference type="InterPro" id="IPR045281">
    <property type="entry name" value="CONSTANS-like"/>
</dbReference>
<evidence type="ECO:0000256" key="3">
    <source>
        <dbReference type="PROSITE-ProRule" id="PRU00357"/>
    </source>
</evidence>